<sequence length="121" mass="13014">MQYVSAAEERLQDTYKTGEPLDLSPQQPIGVNGKQSLDRLIRAEFIRHTLLAATPPPLANGCGIQIIGATIVGRLSLSHIRIAVPLQFRGCTFDTAGCERKACESTAHCSSPDAPPTVPFI</sequence>
<dbReference type="RefSeq" id="WP_242371513.1">
    <property type="nucleotide sequence ID" value="NZ_JAKRKC020000001.1"/>
</dbReference>
<gene>
    <name evidence="1" type="ORF">MF672_000950</name>
</gene>
<evidence type="ECO:0000313" key="2">
    <source>
        <dbReference type="Proteomes" id="UP001317259"/>
    </source>
</evidence>
<name>A0ABT0FJK0_9ACTN</name>
<protein>
    <submittedName>
        <fullName evidence="1">Uncharacterized protein</fullName>
    </submittedName>
</protein>
<accession>A0ABT0FJK0</accession>
<reference evidence="1 2" key="1">
    <citation type="submission" date="2022-04" db="EMBL/GenBank/DDBJ databases">
        <title>Genome draft of Actinomadura sp. ATCC 31491.</title>
        <authorList>
            <person name="Shi X."/>
            <person name="Du Y."/>
        </authorList>
    </citation>
    <scope>NUCLEOTIDE SEQUENCE [LARGE SCALE GENOMIC DNA]</scope>
    <source>
        <strain evidence="1 2">ATCC 31491</strain>
    </source>
</reference>
<organism evidence="1 2">
    <name type="scientific">Actinomadura luzonensis</name>
    <dbReference type="NCBI Taxonomy" id="2805427"/>
    <lineage>
        <taxon>Bacteria</taxon>
        <taxon>Bacillati</taxon>
        <taxon>Actinomycetota</taxon>
        <taxon>Actinomycetes</taxon>
        <taxon>Streptosporangiales</taxon>
        <taxon>Thermomonosporaceae</taxon>
        <taxon>Actinomadura</taxon>
    </lineage>
</organism>
<dbReference type="EMBL" id="JAKRKC020000001">
    <property type="protein sequence ID" value="MCK2212373.1"/>
    <property type="molecule type" value="Genomic_DNA"/>
</dbReference>
<evidence type="ECO:0000313" key="1">
    <source>
        <dbReference type="EMBL" id="MCK2212373.1"/>
    </source>
</evidence>
<keyword evidence="2" id="KW-1185">Reference proteome</keyword>
<comment type="caution">
    <text evidence="1">The sequence shown here is derived from an EMBL/GenBank/DDBJ whole genome shotgun (WGS) entry which is preliminary data.</text>
</comment>
<proteinExistence type="predicted"/>
<dbReference type="Proteomes" id="UP001317259">
    <property type="component" value="Unassembled WGS sequence"/>
</dbReference>